<dbReference type="PANTHER" id="PTHR24219:SF4">
    <property type="entry name" value="LIM DOMAIN-CONTAINING PROTEIN JUB"/>
    <property type="match status" value="1"/>
</dbReference>
<dbReference type="GO" id="GO:0000932">
    <property type="term" value="C:P-body"/>
    <property type="evidence" value="ECO:0007669"/>
    <property type="project" value="TreeGrafter"/>
</dbReference>
<proteinExistence type="predicted"/>
<dbReference type="CDD" id="cd09352">
    <property type="entry name" value="LIM1_Ajuba_like"/>
    <property type="match status" value="1"/>
</dbReference>
<dbReference type="GO" id="GO:0007010">
    <property type="term" value="P:cytoskeleton organization"/>
    <property type="evidence" value="ECO:0007669"/>
    <property type="project" value="TreeGrafter"/>
</dbReference>
<feature type="compositionally biased region" description="Low complexity" evidence="6">
    <location>
        <begin position="302"/>
        <end position="322"/>
    </location>
</feature>
<dbReference type="GO" id="GO:0003714">
    <property type="term" value="F:transcription corepressor activity"/>
    <property type="evidence" value="ECO:0007669"/>
    <property type="project" value="TreeGrafter"/>
</dbReference>
<protein>
    <submittedName>
        <fullName evidence="9">Mucin-5AC isoform X1</fullName>
    </submittedName>
</protein>
<dbReference type="Gene3D" id="2.10.110.10">
    <property type="entry name" value="Cysteine Rich Protein"/>
    <property type="match status" value="3"/>
</dbReference>
<feature type="compositionally biased region" description="Low complexity" evidence="6">
    <location>
        <begin position="250"/>
        <end position="266"/>
    </location>
</feature>
<feature type="compositionally biased region" description="Pro residues" evidence="6">
    <location>
        <begin position="187"/>
        <end position="196"/>
    </location>
</feature>
<feature type="compositionally biased region" description="Low complexity" evidence="6">
    <location>
        <begin position="175"/>
        <end position="186"/>
    </location>
</feature>
<dbReference type="FunFam" id="2.10.110.10:FF:000028">
    <property type="entry name" value="LIM domain-containing protein 1"/>
    <property type="match status" value="1"/>
</dbReference>
<evidence type="ECO:0000256" key="4">
    <source>
        <dbReference type="ARBA" id="ARBA00023038"/>
    </source>
</evidence>
<accession>A0A6P7SER6</accession>
<feature type="domain" description="LIM zinc-binding" evidence="7">
    <location>
        <begin position="701"/>
        <end position="761"/>
    </location>
</feature>
<dbReference type="CDD" id="cd09438">
    <property type="entry name" value="LIM3_Ajuba_like"/>
    <property type="match status" value="1"/>
</dbReference>
<dbReference type="Proteomes" id="UP000515154">
    <property type="component" value="Linkage group LG1"/>
</dbReference>
<evidence type="ECO:0000313" key="8">
    <source>
        <dbReference type="Proteomes" id="UP000515154"/>
    </source>
</evidence>
<dbReference type="GO" id="GO:0005667">
    <property type="term" value="C:transcription regulator complex"/>
    <property type="evidence" value="ECO:0007669"/>
    <property type="project" value="TreeGrafter"/>
</dbReference>
<dbReference type="InterPro" id="IPR047248">
    <property type="entry name" value="Ajuba-like_LIM3"/>
</dbReference>
<keyword evidence="1 5" id="KW-0479">Metal-binding</keyword>
<evidence type="ECO:0000256" key="3">
    <source>
        <dbReference type="ARBA" id="ARBA00022833"/>
    </source>
</evidence>
<dbReference type="SUPFAM" id="SSF57716">
    <property type="entry name" value="Glucocorticoid receptor-like (DNA-binding domain)"/>
    <property type="match status" value="3"/>
</dbReference>
<dbReference type="InterPro" id="IPR047172">
    <property type="entry name" value="Ajuba-like"/>
</dbReference>
<dbReference type="RefSeq" id="XP_029636837.1">
    <property type="nucleotide sequence ID" value="XM_029780977.2"/>
</dbReference>
<feature type="region of interest" description="Disordered" evidence="6">
    <location>
        <begin position="522"/>
        <end position="549"/>
    </location>
</feature>
<dbReference type="PROSITE" id="PS00478">
    <property type="entry name" value="LIM_DOMAIN_1"/>
    <property type="match status" value="1"/>
</dbReference>
<name>A0A6P7SER6_9MOLL</name>
<dbReference type="InterPro" id="IPR047247">
    <property type="entry name" value="Ajuba-like_LIM2"/>
</dbReference>
<dbReference type="FunFam" id="2.10.110.10:FF:000037">
    <property type="entry name" value="LIM domain-containing protein 1"/>
    <property type="match status" value="1"/>
</dbReference>
<keyword evidence="8" id="KW-1185">Reference proteome</keyword>
<dbReference type="GO" id="GO:0005912">
    <property type="term" value="C:adherens junction"/>
    <property type="evidence" value="ECO:0007669"/>
    <property type="project" value="TreeGrafter"/>
</dbReference>
<evidence type="ECO:0000259" key="7">
    <source>
        <dbReference type="PROSITE" id="PS50023"/>
    </source>
</evidence>
<dbReference type="InterPro" id="IPR047245">
    <property type="entry name" value="Ajuba-like_LIM1"/>
</dbReference>
<sequence>MDGYSDDIDKDINRFKEDLSMFEVPTPQTYWREVTAKKSDTSAGEEFKCKQSLYMAHMQQKQSAQMKYSQKTLVSSTGFGSGIEHPSNLLHHHQQLHQQLMHIRGDSKPPIPILLGQSNLGTTSNMKPVMSIFPQPGSNLLPFHTPSITGSPLGEPTSSLISFPRYSDTVGLRNSSSATSSSFPSSTIPPPPPPPSSAALAAAAAAHASPPLLPLPGIVMTTSTSTPTMIPIQINSNQSLSNAANTNVNTRSQQSGSTFSSPRSSLGSGGGADSKNSSPRTSVIGPPAPPLPLSVVYDQRMSSPRSSIASSKSSVSAGSIDSKQSSPRASLTGVLYDRYPSPRSSIVMTNNERSFSSHPDTILNSNTYSSHVNHQTMMVQNTNTGGGSRSILTDSRFNEPAPHIYNELKYRTHPIIVSSPSTDITSDSTTQPIYANTTQFLQTSVNNTTQNQSPYISGGIPIQTTAHNIPRPPVPGNIASMNLPLYYETIPPKKNGLSDAEEKLAALTQQLENDMRISTTRKPVDIPKEPPPPYHGPHKTEPMPGSTSSRVPLKYANAPTSVANEDMVSNQFSQPTSTYIQPTSETLPKLSVSPHLTYQVTPGPSKGPSEAEKKLAALTQQLEDDMENNPQGEYYGQCFKCNEKVTGSNEACQAMGNLYHTKCFVCCSCGRTLRGKAFYNVHGKVYCEEDYLYSGFQQTADKCCVCGHLIMDMILQAMGKAYHPGCFRCCQCNECLDGVPFTIDVENKIYCVADYHRIYAPKCAACGQAITPVEGTEETVRVVSMDRDFHVDCYHCEDCGMQLTDEPDKRCYPYQNTLLCRDCHIKRLNARYPDEQFCIDPVTQLIKTINSENSKVDSPGGSFGGTVGDFAPATISVLTAPRMNTPAGYRGSYCSNSTVGDANGANTNTHNFSSGQEQYLLSNNYQSSQRPYDQKAPSSPVKSSMKYQITEL</sequence>
<evidence type="ECO:0000256" key="1">
    <source>
        <dbReference type="ARBA" id="ARBA00022723"/>
    </source>
</evidence>
<keyword evidence="4 5" id="KW-0440">LIM domain</keyword>
<feature type="region of interest" description="Disordered" evidence="6">
    <location>
        <begin position="245"/>
        <end position="335"/>
    </location>
</feature>
<dbReference type="PROSITE" id="PS50023">
    <property type="entry name" value="LIM_DOMAIN_2"/>
    <property type="match status" value="3"/>
</dbReference>
<evidence type="ECO:0000256" key="6">
    <source>
        <dbReference type="SAM" id="MobiDB-lite"/>
    </source>
</evidence>
<dbReference type="PANTHER" id="PTHR24219">
    <property type="entry name" value="LIM DOMAIN-CONTAINING PROTEIN JUB"/>
    <property type="match status" value="1"/>
</dbReference>
<organism evidence="8 9">
    <name type="scientific">Octopus sinensis</name>
    <name type="common">East Asian common octopus</name>
    <dbReference type="NCBI Taxonomy" id="2607531"/>
    <lineage>
        <taxon>Eukaryota</taxon>
        <taxon>Metazoa</taxon>
        <taxon>Spiralia</taxon>
        <taxon>Lophotrochozoa</taxon>
        <taxon>Mollusca</taxon>
        <taxon>Cephalopoda</taxon>
        <taxon>Coleoidea</taxon>
        <taxon>Octopodiformes</taxon>
        <taxon>Octopoda</taxon>
        <taxon>Incirrata</taxon>
        <taxon>Octopodidae</taxon>
        <taxon>Octopus</taxon>
    </lineage>
</organism>
<reference evidence="9" key="1">
    <citation type="submission" date="2025-08" db="UniProtKB">
        <authorList>
            <consortium name="RefSeq"/>
        </authorList>
    </citation>
    <scope>IDENTIFICATION</scope>
</reference>
<dbReference type="InterPro" id="IPR001781">
    <property type="entry name" value="Znf_LIM"/>
</dbReference>
<dbReference type="GO" id="GO:0005634">
    <property type="term" value="C:nucleus"/>
    <property type="evidence" value="ECO:0007669"/>
    <property type="project" value="TreeGrafter"/>
</dbReference>
<dbReference type="Pfam" id="PF00412">
    <property type="entry name" value="LIM"/>
    <property type="match status" value="3"/>
</dbReference>
<dbReference type="GO" id="GO:0035331">
    <property type="term" value="P:negative regulation of hippo signaling"/>
    <property type="evidence" value="ECO:0007669"/>
    <property type="project" value="TreeGrafter"/>
</dbReference>
<feature type="region of interest" description="Disordered" evidence="6">
    <location>
        <begin position="171"/>
        <end position="202"/>
    </location>
</feature>
<feature type="domain" description="LIM zinc-binding" evidence="7">
    <location>
        <begin position="636"/>
        <end position="697"/>
    </location>
</feature>
<keyword evidence="3 5" id="KW-0862">Zinc</keyword>
<feature type="domain" description="LIM zinc-binding" evidence="7">
    <location>
        <begin position="764"/>
        <end position="830"/>
    </location>
</feature>
<evidence type="ECO:0000313" key="9">
    <source>
        <dbReference type="RefSeq" id="XP_029636837.1"/>
    </source>
</evidence>
<feature type="region of interest" description="Disordered" evidence="6">
    <location>
        <begin position="925"/>
        <end position="952"/>
    </location>
</feature>
<dbReference type="CDD" id="cd09355">
    <property type="entry name" value="LIM2_Ajuba_like"/>
    <property type="match status" value="1"/>
</dbReference>
<dbReference type="KEGG" id="osn:115212134"/>
<dbReference type="AlphaFoldDB" id="A0A6P7SER6"/>
<gene>
    <name evidence="9" type="primary">LOC115212134</name>
</gene>
<dbReference type="GO" id="GO:0046872">
    <property type="term" value="F:metal ion binding"/>
    <property type="evidence" value="ECO:0007669"/>
    <property type="project" value="UniProtKB-KW"/>
</dbReference>
<dbReference type="GO" id="GO:0001666">
    <property type="term" value="P:response to hypoxia"/>
    <property type="evidence" value="ECO:0007669"/>
    <property type="project" value="TreeGrafter"/>
</dbReference>
<keyword evidence="2" id="KW-0677">Repeat</keyword>
<evidence type="ECO:0000256" key="2">
    <source>
        <dbReference type="ARBA" id="ARBA00022737"/>
    </source>
</evidence>
<evidence type="ECO:0000256" key="5">
    <source>
        <dbReference type="PROSITE-ProRule" id="PRU00125"/>
    </source>
</evidence>
<dbReference type="SMART" id="SM00132">
    <property type="entry name" value="LIM"/>
    <property type="match status" value="3"/>
</dbReference>